<dbReference type="KEGG" id="asd:AS9A_P10010"/>
<gene>
    <name evidence="2" type="ordered locus">AS9A_P10010</name>
</gene>
<dbReference type="AlphaFoldDB" id="F6ESA6"/>
<evidence type="ECO:0000313" key="2">
    <source>
        <dbReference type="EMBL" id="AEF43027.1"/>
    </source>
</evidence>
<feature type="transmembrane region" description="Helical" evidence="1">
    <location>
        <begin position="15"/>
        <end position="34"/>
    </location>
</feature>
<protein>
    <submittedName>
        <fullName evidence="2">Uncharacterized protein</fullName>
    </submittedName>
</protein>
<geneLocation type="plasmid" evidence="2 3">
    <name>pAS9A-1</name>
</geneLocation>
<dbReference type="EMBL" id="CP002787">
    <property type="protein sequence ID" value="AEF43027.1"/>
    <property type="molecule type" value="Genomic_DNA"/>
</dbReference>
<organism evidence="2 3">
    <name type="scientific">Hoyosella subflava (strain DSM 45089 / JCM 17490 / NBRC 109087 / DQS3-9A1)</name>
    <name type="common">Amycolicicoccus subflavus</name>
    <dbReference type="NCBI Taxonomy" id="443218"/>
    <lineage>
        <taxon>Bacteria</taxon>
        <taxon>Bacillati</taxon>
        <taxon>Actinomycetota</taxon>
        <taxon>Actinomycetes</taxon>
        <taxon>Mycobacteriales</taxon>
        <taxon>Hoyosellaceae</taxon>
        <taxon>Hoyosella</taxon>
    </lineage>
</organism>
<evidence type="ECO:0000256" key="1">
    <source>
        <dbReference type="SAM" id="Phobius"/>
    </source>
</evidence>
<keyword evidence="1" id="KW-0472">Membrane</keyword>
<keyword evidence="3" id="KW-1185">Reference proteome</keyword>
<evidence type="ECO:0000313" key="3">
    <source>
        <dbReference type="Proteomes" id="UP000009235"/>
    </source>
</evidence>
<sequence>MAGFECAVSDIPTSASYVIATIVAALSFCTLKSFPSRNYSVLQLLVLRS</sequence>
<keyword evidence="1" id="KW-0812">Transmembrane</keyword>
<dbReference type="Proteomes" id="UP000009235">
    <property type="component" value="Plasmid pAS9A-1"/>
</dbReference>
<keyword evidence="1" id="KW-1133">Transmembrane helix</keyword>
<dbReference type="HOGENOM" id="CLU_3131601_0_0_11"/>
<accession>F6ESA6</accession>
<proteinExistence type="predicted"/>
<name>F6ESA6_HOYSD</name>
<keyword evidence="2" id="KW-0614">Plasmid</keyword>
<reference evidence="2 3" key="1">
    <citation type="journal article" date="2011" name="J. Bacteriol.">
        <title>Complete genome sequence of Amycolicicoccus subflavus DQS3-9A1T, an actinomycete isolated from crude oil-polluted soil.</title>
        <authorList>
            <person name="Cai M."/>
            <person name="Chen W.M."/>
            <person name="Nie Y."/>
            <person name="Chi C.Q."/>
            <person name="Wang Y.N."/>
            <person name="Tang Y.Q."/>
            <person name="Li G.Y."/>
            <person name="Wu X.L."/>
        </authorList>
    </citation>
    <scope>NUCLEOTIDE SEQUENCE [LARGE SCALE GENOMIC DNA]</scope>
    <source>
        <strain evidence="3">DSM 45089 / DQS3-9A1</strain>
        <plasmid evidence="2 3">pAS9A-1</plasmid>
    </source>
</reference>